<reference evidence="1 2" key="1">
    <citation type="journal article" date="2020" name="Nature">
        <title>Six reference-quality genomes reveal evolution of bat adaptations.</title>
        <authorList>
            <person name="Jebb D."/>
            <person name="Huang Z."/>
            <person name="Pippel M."/>
            <person name="Hughes G.M."/>
            <person name="Lavrichenko K."/>
            <person name="Devanna P."/>
            <person name="Winkler S."/>
            <person name="Jermiin L.S."/>
            <person name="Skirmuntt E.C."/>
            <person name="Katzourakis A."/>
            <person name="Burkitt-Gray L."/>
            <person name="Ray D.A."/>
            <person name="Sullivan K.A.M."/>
            <person name="Roscito J.G."/>
            <person name="Kirilenko B.M."/>
            <person name="Davalos L.M."/>
            <person name="Corthals A.P."/>
            <person name="Power M.L."/>
            <person name="Jones G."/>
            <person name="Ransome R.D."/>
            <person name="Dechmann D.K.N."/>
            <person name="Locatelli A.G."/>
            <person name="Puechmaille S.J."/>
            <person name="Fedrigo O."/>
            <person name="Jarvis E.D."/>
            <person name="Hiller M."/>
            <person name="Vernes S.C."/>
            <person name="Myers E.W."/>
            <person name="Teeling E.C."/>
        </authorList>
    </citation>
    <scope>NUCLEOTIDE SEQUENCE [LARGE SCALE GENOMIC DNA]</scope>
    <source>
        <strain evidence="1">MMolMol1</strain>
        <tissue evidence="1">Muscle</tissue>
    </source>
</reference>
<sequence length="180" mass="19332">MRGLGLREIRNGPSQSPHSATLLCNFPPVIGTNLQPPTLQGNRSDTITKSKLTSNARTQPHVFTDKVAETAREITVGLNGLIKTYDPLSALIAAFPEIKATWLCTQTLSCCSCTLSDGSDLSLDVTVSSVSSYFSYLVVHCWEGEPPTTHSSLKTLGEETRIIGARGGSLLWTLSSVLLP</sequence>
<dbReference type="InParanoid" id="A0A7J8E316"/>
<keyword evidence="2" id="KW-1185">Reference proteome</keyword>
<evidence type="ECO:0000313" key="2">
    <source>
        <dbReference type="Proteomes" id="UP000550707"/>
    </source>
</evidence>
<dbReference type="EMBL" id="JACASF010000015">
    <property type="protein sequence ID" value="KAF6429649.1"/>
    <property type="molecule type" value="Genomic_DNA"/>
</dbReference>
<dbReference type="Proteomes" id="UP000550707">
    <property type="component" value="Unassembled WGS sequence"/>
</dbReference>
<organism evidence="1 2">
    <name type="scientific">Molossus molossus</name>
    <name type="common">Pallas' mastiff bat</name>
    <name type="synonym">Vespertilio molossus</name>
    <dbReference type="NCBI Taxonomy" id="27622"/>
    <lineage>
        <taxon>Eukaryota</taxon>
        <taxon>Metazoa</taxon>
        <taxon>Chordata</taxon>
        <taxon>Craniata</taxon>
        <taxon>Vertebrata</taxon>
        <taxon>Euteleostomi</taxon>
        <taxon>Mammalia</taxon>
        <taxon>Eutheria</taxon>
        <taxon>Laurasiatheria</taxon>
        <taxon>Chiroptera</taxon>
        <taxon>Yangochiroptera</taxon>
        <taxon>Molossidae</taxon>
        <taxon>Molossus</taxon>
    </lineage>
</organism>
<proteinExistence type="predicted"/>
<accession>A0A7J8E316</accession>
<protein>
    <submittedName>
        <fullName evidence="1">Uncharacterized protein</fullName>
    </submittedName>
</protein>
<name>A0A7J8E316_MOLMO</name>
<dbReference type="AlphaFoldDB" id="A0A7J8E316"/>
<evidence type="ECO:0000313" key="1">
    <source>
        <dbReference type="EMBL" id="KAF6429649.1"/>
    </source>
</evidence>
<comment type="caution">
    <text evidence="1">The sequence shown here is derived from an EMBL/GenBank/DDBJ whole genome shotgun (WGS) entry which is preliminary data.</text>
</comment>
<gene>
    <name evidence="1" type="ORF">HJG59_009011</name>
</gene>